<accession>A0A5M9M332</accession>
<evidence type="ECO:0000313" key="3">
    <source>
        <dbReference type="Proteomes" id="UP000324241"/>
    </source>
</evidence>
<feature type="compositionally biased region" description="Polar residues" evidence="1">
    <location>
        <begin position="415"/>
        <end position="427"/>
    </location>
</feature>
<dbReference type="Proteomes" id="UP000324241">
    <property type="component" value="Unassembled WGS sequence"/>
</dbReference>
<organism evidence="2 3">
    <name type="scientific">Aspergillus tanneri</name>
    <dbReference type="NCBI Taxonomy" id="1220188"/>
    <lineage>
        <taxon>Eukaryota</taxon>
        <taxon>Fungi</taxon>
        <taxon>Dikarya</taxon>
        <taxon>Ascomycota</taxon>
        <taxon>Pezizomycotina</taxon>
        <taxon>Eurotiomycetes</taxon>
        <taxon>Eurotiomycetidae</taxon>
        <taxon>Eurotiales</taxon>
        <taxon>Aspergillaceae</taxon>
        <taxon>Aspergillus</taxon>
        <taxon>Aspergillus subgen. Circumdati</taxon>
    </lineage>
</organism>
<proteinExistence type="predicted"/>
<dbReference type="VEuPathDB" id="FungiDB:EYZ11_010447"/>
<comment type="caution">
    <text evidence="2">The sequence shown here is derived from an EMBL/GenBank/DDBJ whole genome shotgun (WGS) entry which is preliminary data.</text>
</comment>
<dbReference type="OrthoDB" id="4510821at2759"/>
<dbReference type="VEuPathDB" id="FungiDB:EYZ11_010448"/>
<gene>
    <name evidence="2" type="ORF">ATNIH1004_001860</name>
</gene>
<dbReference type="RefSeq" id="XP_033420757.1">
    <property type="nucleotide sequence ID" value="XM_033566555.1"/>
</dbReference>
<dbReference type="EMBL" id="QUQM01000010">
    <property type="protein sequence ID" value="KAA8641395.1"/>
    <property type="molecule type" value="Genomic_DNA"/>
</dbReference>
<protein>
    <submittedName>
        <fullName evidence="2">Uncharacterized protein</fullName>
    </submittedName>
</protein>
<reference evidence="2 3" key="1">
    <citation type="submission" date="2019-08" db="EMBL/GenBank/DDBJ databases">
        <title>The genome sequence of a newly discovered highly antifungal drug resistant Aspergillus species, Aspergillus tanneri NIH 1004.</title>
        <authorList>
            <person name="Mounaud S."/>
            <person name="Singh I."/>
            <person name="Joardar V."/>
            <person name="Pakala S."/>
            <person name="Pakala S."/>
            <person name="Venepally P."/>
            <person name="Chung J.K."/>
            <person name="Losada L."/>
            <person name="Nierman W.C."/>
        </authorList>
    </citation>
    <scope>NUCLEOTIDE SEQUENCE [LARGE SCALE GENOMIC DNA]</scope>
    <source>
        <strain evidence="2 3">NIH1004</strain>
    </source>
</reference>
<feature type="compositionally biased region" description="Basic residues" evidence="1">
    <location>
        <begin position="392"/>
        <end position="413"/>
    </location>
</feature>
<sequence length="559" mass="62566">MVPDVYLRMRVLYPILEETKNKFVHWLAHFDVAVLRHTTVAHNASIHWSHSVGLRGPGQEQEADFELHLHFLGPGQTKLCFVTPGCKRWETILDSYDIHQKMDDLNNKVRLGAAALHAGHIDVAGFLRQMADFLASNRDILPLDVREPLQVAFGRKPRGSPTEVRAVRSKKDALERIQNLGADQITLPDLALEAISLYKDNGSLFWRYGIRTDNKPTHQCILSDLYYGKQRNRTANSIRSAFHSIAVYRILCILIEQSGHTCFSKQVAEHCAALILNDKSHTANGELEDIIENLRDDYTRGSRYTHYTSKMGYGFIFYMFAVPSSIYEKYLTTANDAGTVISHLKGIGFNVDTDPETAGNNIINDAVSCFRAQLATFAPIWIMPRPSVKAHKVTKKRAGANVRSQRKKTRKFYRGQSTRDPSDTSNGRYARPGYATNYAIGFSNDNMAVNTLIGSVHQANPVSLEKEFHPSTPEANKGNETPSIFNQDAVNAAQLMQSFGVTSFLSASQLMQTFDLESFDFTNTDKLTGNLDVVQSSNNILQNAEMPMQRPSVAESTGL</sequence>
<name>A0A5M9M332_9EURO</name>
<evidence type="ECO:0000256" key="1">
    <source>
        <dbReference type="SAM" id="MobiDB-lite"/>
    </source>
</evidence>
<feature type="region of interest" description="Disordered" evidence="1">
    <location>
        <begin position="392"/>
        <end position="430"/>
    </location>
</feature>
<evidence type="ECO:0000313" key="2">
    <source>
        <dbReference type="EMBL" id="KAA8641395.1"/>
    </source>
</evidence>
<dbReference type="AlphaFoldDB" id="A0A5M9M332"/>
<dbReference type="GeneID" id="54324562"/>